<dbReference type="EMBL" id="VSRR010058019">
    <property type="protein sequence ID" value="MPC81787.1"/>
    <property type="molecule type" value="Genomic_DNA"/>
</dbReference>
<name>A0A5B7IJQ9_PORTR</name>
<accession>A0A5B7IJQ9</accession>
<sequence length="94" mass="10344">MERQMLKKISLLKLKDSTAITTTTTTKPAAPLNGEIEDQITELDTKGAFCISEAVKMGVTGTCIEDMTGVWCTRVGDTWKRRYRKAKGEVGGEC</sequence>
<organism evidence="1 2">
    <name type="scientific">Portunus trituberculatus</name>
    <name type="common">Swimming crab</name>
    <name type="synonym">Neptunus trituberculatus</name>
    <dbReference type="NCBI Taxonomy" id="210409"/>
    <lineage>
        <taxon>Eukaryota</taxon>
        <taxon>Metazoa</taxon>
        <taxon>Ecdysozoa</taxon>
        <taxon>Arthropoda</taxon>
        <taxon>Crustacea</taxon>
        <taxon>Multicrustacea</taxon>
        <taxon>Malacostraca</taxon>
        <taxon>Eumalacostraca</taxon>
        <taxon>Eucarida</taxon>
        <taxon>Decapoda</taxon>
        <taxon>Pleocyemata</taxon>
        <taxon>Brachyura</taxon>
        <taxon>Eubrachyura</taxon>
        <taxon>Portunoidea</taxon>
        <taxon>Portunidae</taxon>
        <taxon>Portuninae</taxon>
        <taxon>Portunus</taxon>
    </lineage>
</organism>
<gene>
    <name evidence="1" type="ORF">E2C01_076422</name>
</gene>
<proteinExistence type="predicted"/>
<reference evidence="1 2" key="1">
    <citation type="submission" date="2019-05" db="EMBL/GenBank/DDBJ databases">
        <title>Another draft genome of Portunus trituberculatus and its Hox gene families provides insights of decapod evolution.</title>
        <authorList>
            <person name="Jeong J.-H."/>
            <person name="Song I."/>
            <person name="Kim S."/>
            <person name="Choi T."/>
            <person name="Kim D."/>
            <person name="Ryu S."/>
            <person name="Kim W."/>
        </authorList>
    </citation>
    <scope>NUCLEOTIDE SEQUENCE [LARGE SCALE GENOMIC DNA]</scope>
    <source>
        <tissue evidence="1">Muscle</tissue>
    </source>
</reference>
<comment type="caution">
    <text evidence="1">The sequence shown here is derived from an EMBL/GenBank/DDBJ whole genome shotgun (WGS) entry which is preliminary data.</text>
</comment>
<evidence type="ECO:0000313" key="2">
    <source>
        <dbReference type="Proteomes" id="UP000324222"/>
    </source>
</evidence>
<dbReference type="AlphaFoldDB" id="A0A5B7IJQ9"/>
<evidence type="ECO:0000313" key="1">
    <source>
        <dbReference type="EMBL" id="MPC81787.1"/>
    </source>
</evidence>
<keyword evidence="2" id="KW-1185">Reference proteome</keyword>
<protein>
    <submittedName>
        <fullName evidence="1">Uncharacterized protein</fullName>
    </submittedName>
</protein>
<dbReference type="Proteomes" id="UP000324222">
    <property type="component" value="Unassembled WGS sequence"/>
</dbReference>